<comment type="caution">
    <text evidence="2">The sequence shown here is derived from an EMBL/GenBank/DDBJ whole genome shotgun (WGS) entry which is preliminary data.</text>
</comment>
<evidence type="ECO:0000313" key="2">
    <source>
        <dbReference type="EMBL" id="OPH61752.1"/>
    </source>
</evidence>
<proteinExistence type="predicted"/>
<dbReference type="Proteomes" id="UP000190626">
    <property type="component" value="Unassembled WGS sequence"/>
</dbReference>
<feature type="chain" id="PRO_5013070509" evidence="1">
    <location>
        <begin position="24"/>
        <end position="112"/>
    </location>
</feature>
<reference evidence="3" key="1">
    <citation type="submission" date="2016-07" db="EMBL/GenBank/DDBJ databases">
        <authorList>
            <person name="Florea S."/>
            <person name="Webb J.S."/>
            <person name="Jaromczyk J."/>
            <person name="Schardl C.L."/>
        </authorList>
    </citation>
    <scope>NUCLEOTIDE SEQUENCE [LARGE SCALE GENOMIC DNA]</scope>
    <source>
        <strain evidence="3">CY1</strain>
    </source>
</reference>
<evidence type="ECO:0000313" key="3">
    <source>
        <dbReference type="Proteomes" id="UP000190626"/>
    </source>
</evidence>
<sequence>MKKLIIFILTLILFSLFTSQAFAASNETTVTTTIDYVYYDNNDHMYYAVTTEDNTPSQGRWMLEIESLCSLDTNTLDRLNKAYRGLHVVITYTGDITTDSDIEIVSTEFISQ</sequence>
<protein>
    <submittedName>
        <fullName evidence="2">Uncharacterized protein</fullName>
    </submittedName>
</protein>
<keyword evidence="1" id="KW-0732">Signal</keyword>
<dbReference type="RefSeq" id="WP_079408748.1">
    <property type="nucleotide sequence ID" value="NZ_MBTG01000001.1"/>
</dbReference>
<dbReference type="EMBL" id="MBTG01000001">
    <property type="protein sequence ID" value="OPH61752.1"/>
    <property type="molecule type" value="Genomic_DNA"/>
</dbReference>
<name>A0A1V4HSE8_9BACL</name>
<accession>A0A1V4HSE8</accession>
<organism evidence="2 3">
    <name type="scientific">Paenibacillus ferrarius</name>
    <dbReference type="NCBI Taxonomy" id="1469647"/>
    <lineage>
        <taxon>Bacteria</taxon>
        <taxon>Bacillati</taxon>
        <taxon>Bacillota</taxon>
        <taxon>Bacilli</taxon>
        <taxon>Bacillales</taxon>
        <taxon>Paenibacillaceae</taxon>
        <taxon>Paenibacillus</taxon>
    </lineage>
</organism>
<evidence type="ECO:0000256" key="1">
    <source>
        <dbReference type="SAM" id="SignalP"/>
    </source>
</evidence>
<feature type="signal peptide" evidence="1">
    <location>
        <begin position="1"/>
        <end position="23"/>
    </location>
</feature>
<keyword evidence="3" id="KW-1185">Reference proteome</keyword>
<dbReference type="AlphaFoldDB" id="A0A1V4HSE8"/>
<gene>
    <name evidence="2" type="ORF">BC351_00480</name>
</gene>